<name>A0A6N6VZM7_9BURK</name>
<comment type="caution">
    <text evidence="1">The sequence shown here is derived from an EMBL/GenBank/DDBJ whole genome shotgun (WGS) entry which is preliminary data.</text>
</comment>
<accession>A0A6N6VZM7</accession>
<organism evidence="1 2">
    <name type="scientific">Paraburkholderia madseniana</name>
    <dbReference type="NCBI Taxonomy" id="2599607"/>
    <lineage>
        <taxon>Bacteria</taxon>
        <taxon>Pseudomonadati</taxon>
        <taxon>Pseudomonadota</taxon>
        <taxon>Betaproteobacteria</taxon>
        <taxon>Burkholderiales</taxon>
        <taxon>Burkholderiaceae</taxon>
        <taxon>Paraburkholderia</taxon>
    </lineage>
</organism>
<dbReference type="Proteomes" id="UP000463700">
    <property type="component" value="Unassembled WGS sequence"/>
</dbReference>
<protein>
    <submittedName>
        <fullName evidence="1">Uncharacterized protein</fullName>
    </submittedName>
</protein>
<sequence>MPPRADLAGQARREAVEVSLLNLLNNYDAETAVLSDAVPNWLREELACEGVQIYQERHGTWILAPLSQTDGINQHTTCARTI</sequence>
<proteinExistence type="predicted"/>
<gene>
    <name evidence="1" type="ORF">FSO04_43900</name>
</gene>
<dbReference type="AlphaFoldDB" id="A0A6N6VZM7"/>
<dbReference type="EMBL" id="VOSW01000182">
    <property type="protein sequence ID" value="KAE8753656.1"/>
    <property type="molecule type" value="Genomic_DNA"/>
</dbReference>
<evidence type="ECO:0000313" key="1">
    <source>
        <dbReference type="EMBL" id="KAE8753656.1"/>
    </source>
</evidence>
<evidence type="ECO:0000313" key="2">
    <source>
        <dbReference type="Proteomes" id="UP000463700"/>
    </source>
</evidence>
<reference evidence="1 2" key="1">
    <citation type="journal article" date="2020" name="Int. J. Syst. Evol. Microbiol.">
        <title>Paraburkholderia madseniana sp. nov., a phenolic acid-degrading bacterium isolated from acidic forest soil.</title>
        <authorList>
            <person name="Wilhelm R.C."/>
            <person name="Murphy S.J.L."/>
            <person name="Feriancek N.M."/>
            <person name="Karasz D.C."/>
            <person name="DeRito C.M."/>
            <person name="Newman J.D."/>
            <person name="Buckley D.H."/>
        </authorList>
    </citation>
    <scope>NUCLEOTIDE SEQUENCE [LARGE SCALE GENOMIC DNA]</scope>
    <source>
        <strain evidence="1 2">RP11</strain>
    </source>
</reference>
<dbReference type="OrthoDB" id="9943544at2"/>
<dbReference type="RefSeq" id="WP_154567578.1">
    <property type="nucleotide sequence ID" value="NZ_VOSW01000182.1"/>
</dbReference>